<proteinExistence type="predicted"/>
<evidence type="ECO:0000313" key="3">
    <source>
        <dbReference type="Proteomes" id="UP000254082"/>
    </source>
</evidence>
<keyword evidence="1" id="KW-0472">Membrane</keyword>
<dbReference type="RefSeq" id="WP_003000179.1">
    <property type="nucleotide sequence ID" value="NZ_UHFA01000002.1"/>
</dbReference>
<reference evidence="2 3" key="1">
    <citation type="submission" date="2018-06" db="EMBL/GenBank/DDBJ databases">
        <authorList>
            <consortium name="Pathogen Informatics"/>
            <person name="Doyle S."/>
        </authorList>
    </citation>
    <scope>NUCLEOTIDE SEQUENCE [LARGE SCALE GENOMIC DNA]</scope>
    <source>
        <strain evidence="3">NCTC 11391</strain>
    </source>
</reference>
<evidence type="ECO:0000256" key="1">
    <source>
        <dbReference type="SAM" id="Phobius"/>
    </source>
</evidence>
<dbReference type="Proteomes" id="UP000254082">
    <property type="component" value="Unassembled WGS sequence"/>
</dbReference>
<feature type="transmembrane region" description="Helical" evidence="1">
    <location>
        <begin position="20"/>
        <end position="37"/>
    </location>
</feature>
<protein>
    <submittedName>
        <fullName evidence="2">Pore-forming peptide</fullName>
    </submittedName>
</protein>
<dbReference type="AlphaFoldDB" id="A0A380JDZ7"/>
<keyword evidence="3" id="KW-1185">Reference proteome</keyword>
<dbReference type="InterPro" id="IPR020215">
    <property type="entry name" value="EbsA-like"/>
</dbReference>
<evidence type="ECO:0000313" key="2">
    <source>
        <dbReference type="EMBL" id="SUN36083.1"/>
    </source>
</evidence>
<keyword evidence="1" id="KW-0812">Transmembrane</keyword>
<feature type="transmembrane region" description="Helical" evidence="1">
    <location>
        <begin position="43"/>
        <end position="67"/>
    </location>
</feature>
<name>A0A380JDZ7_STRDO</name>
<dbReference type="EMBL" id="UHFA01000002">
    <property type="protein sequence ID" value="SUN36083.1"/>
    <property type="molecule type" value="Genomic_DNA"/>
</dbReference>
<keyword evidence="1" id="KW-1133">Transmembrane helix</keyword>
<dbReference type="OrthoDB" id="2233065at2"/>
<accession>A0A380JDZ7</accession>
<sequence>MIKIFGKVRYHWQPELSWSIMYWSITFIPIFIAMSMFREQVSVPWVGLTFIAIFMTFVGLGFHRYFIISEDNKLWIISFNIFRPLKVDIASIKRVEVTKSTLALIFTNGKSRLFYMRKWPKKYFLDDLALNSAFKGDVELLDHSESLDYFKLYQNDKKEKPSLRNHF</sequence>
<organism evidence="2 3">
    <name type="scientific">Streptococcus downei MFe28</name>
    <dbReference type="NCBI Taxonomy" id="764290"/>
    <lineage>
        <taxon>Bacteria</taxon>
        <taxon>Bacillati</taxon>
        <taxon>Bacillota</taxon>
        <taxon>Bacilli</taxon>
        <taxon>Lactobacillales</taxon>
        <taxon>Streptococcaceae</taxon>
        <taxon>Streptococcus</taxon>
    </lineage>
</organism>
<gene>
    <name evidence="2" type="ORF">NCTC11391_01127</name>
</gene>
<dbReference type="Pfam" id="PF17255">
    <property type="entry name" value="EbsA"/>
    <property type="match status" value="1"/>
</dbReference>